<sequence length="16" mass="1612">GCLRPETIGRSGVPGL</sequence>
<dbReference type="AlphaFoldDB" id="A0A8S3GH20"/>
<proteinExistence type="predicted"/>
<accession>A0A8S3GH20</accession>
<organism evidence="2 3">
    <name type="scientific">Rotaria magnacalcarata</name>
    <dbReference type="NCBI Taxonomy" id="392030"/>
    <lineage>
        <taxon>Eukaryota</taxon>
        <taxon>Metazoa</taxon>
        <taxon>Spiralia</taxon>
        <taxon>Gnathifera</taxon>
        <taxon>Rotifera</taxon>
        <taxon>Eurotatoria</taxon>
        <taxon>Bdelloidea</taxon>
        <taxon>Philodinida</taxon>
        <taxon>Philodinidae</taxon>
        <taxon>Rotaria</taxon>
    </lineage>
</organism>
<reference evidence="2" key="1">
    <citation type="submission" date="2021-02" db="EMBL/GenBank/DDBJ databases">
        <authorList>
            <person name="Nowell W R."/>
        </authorList>
    </citation>
    <scope>NUCLEOTIDE SEQUENCE</scope>
</reference>
<gene>
    <name evidence="2" type="ORF">GIL414_LOCUS66204</name>
    <name evidence="1" type="ORF">SMN809_LOCUS64664</name>
</gene>
<evidence type="ECO:0000313" key="2">
    <source>
        <dbReference type="EMBL" id="CAF5165392.1"/>
    </source>
</evidence>
<dbReference type="EMBL" id="CAJOBI010295544">
    <property type="protein sequence ID" value="CAF5162200.1"/>
    <property type="molecule type" value="Genomic_DNA"/>
</dbReference>
<comment type="caution">
    <text evidence="2">The sequence shown here is derived from an EMBL/GenBank/DDBJ whole genome shotgun (WGS) entry which is preliminary data.</text>
</comment>
<evidence type="ECO:0000313" key="3">
    <source>
        <dbReference type="Proteomes" id="UP000681720"/>
    </source>
</evidence>
<dbReference type="EMBL" id="CAJOBJ010308063">
    <property type="protein sequence ID" value="CAF5165392.1"/>
    <property type="molecule type" value="Genomic_DNA"/>
</dbReference>
<name>A0A8S3GH20_9BILA</name>
<dbReference type="Proteomes" id="UP000676336">
    <property type="component" value="Unassembled WGS sequence"/>
</dbReference>
<protein>
    <submittedName>
        <fullName evidence="2">Uncharacterized protein</fullName>
    </submittedName>
</protein>
<feature type="non-terminal residue" evidence="2">
    <location>
        <position position="1"/>
    </location>
</feature>
<dbReference type="Proteomes" id="UP000681720">
    <property type="component" value="Unassembled WGS sequence"/>
</dbReference>
<evidence type="ECO:0000313" key="1">
    <source>
        <dbReference type="EMBL" id="CAF5162200.1"/>
    </source>
</evidence>